<evidence type="ECO:0000313" key="8">
    <source>
        <dbReference type="Proteomes" id="UP000253426"/>
    </source>
</evidence>
<organism evidence="7 8">
    <name type="scientific">Roseimicrobium gellanilyticum</name>
    <dbReference type="NCBI Taxonomy" id="748857"/>
    <lineage>
        <taxon>Bacteria</taxon>
        <taxon>Pseudomonadati</taxon>
        <taxon>Verrucomicrobiota</taxon>
        <taxon>Verrucomicrobiia</taxon>
        <taxon>Verrucomicrobiales</taxon>
        <taxon>Verrucomicrobiaceae</taxon>
        <taxon>Roseimicrobium</taxon>
    </lineage>
</organism>
<dbReference type="GO" id="GO:0003735">
    <property type="term" value="F:structural constituent of ribosome"/>
    <property type="evidence" value="ECO:0007669"/>
    <property type="project" value="InterPro"/>
</dbReference>
<dbReference type="Gene3D" id="1.10.287.3980">
    <property type="match status" value="1"/>
</dbReference>
<dbReference type="InterPro" id="IPR020939">
    <property type="entry name" value="Ribosomal_bL34_CS"/>
</dbReference>
<feature type="compositionally biased region" description="Polar residues" evidence="6">
    <location>
        <begin position="61"/>
        <end position="71"/>
    </location>
</feature>
<evidence type="ECO:0000256" key="5">
    <source>
        <dbReference type="HAMAP-Rule" id="MF_00391"/>
    </source>
</evidence>
<dbReference type="Pfam" id="PF00468">
    <property type="entry name" value="Ribosomal_L34"/>
    <property type="match status" value="1"/>
</dbReference>
<feature type="region of interest" description="Disordered" evidence="6">
    <location>
        <begin position="52"/>
        <end position="71"/>
    </location>
</feature>
<keyword evidence="3 5" id="KW-0687">Ribonucleoprotein</keyword>
<dbReference type="PANTHER" id="PTHR14503">
    <property type="entry name" value="MITOCHONDRIAL RIBOSOMAL PROTEIN 34 FAMILY MEMBER"/>
    <property type="match status" value="1"/>
</dbReference>
<reference evidence="7 8" key="1">
    <citation type="submission" date="2018-06" db="EMBL/GenBank/DDBJ databases">
        <title>Genomic Encyclopedia of Type Strains, Phase IV (KMG-IV): sequencing the most valuable type-strain genomes for metagenomic binning, comparative biology and taxonomic classification.</title>
        <authorList>
            <person name="Goeker M."/>
        </authorList>
    </citation>
    <scope>NUCLEOTIDE SEQUENCE [LARGE SCALE GENOMIC DNA]</scope>
    <source>
        <strain evidence="7 8">DSM 25532</strain>
    </source>
</reference>
<dbReference type="GO" id="GO:1990904">
    <property type="term" value="C:ribonucleoprotein complex"/>
    <property type="evidence" value="ECO:0007669"/>
    <property type="project" value="UniProtKB-KW"/>
</dbReference>
<evidence type="ECO:0000256" key="3">
    <source>
        <dbReference type="ARBA" id="ARBA00023274"/>
    </source>
</evidence>
<dbReference type="AlphaFoldDB" id="A0A366HF40"/>
<dbReference type="NCBIfam" id="TIGR01030">
    <property type="entry name" value="rpmH_bact"/>
    <property type="match status" value="1"/>
</dbReference>
<dbReference type="RefSeq" id="WP_113959835.1">
    <property type="nucleotide sequence ID" value="NZ_QNRR01000007.1"/>
</dbReference>
<sequence>MPKRTYQPSKRTRKQQFGFRARMKTEKGQDILRRRRKAGRWRLLPKGVEVPFKRHTRQHTPKGTAQARPTY</sequence>
<comment type="similarity">
    <text evidence="1 5">Belongs to the bacterial ribosomal protein bL34 family.</text>
</comment>
<evidence type="ECO:0000313" key="7">
    <source>
        <dbReference type="EMBL" id="RBP41184.1"/>
    </source>
</evidence>
<dbReference type="GO" id="GO:0006412">
    <property type="term" value="P:translation"/>
    <property type="evidence" value="ECO:0007669"/>
    <property type="project" value="UniProtKB-UniRule"/>
</dbReference>
<keyword evidence="8" id="KW-1185">Reference proteome</keyword>
<feature type="region of interest" description="Disordered" evidence="6">
    <location>
        <begin position="1"/>
        <end position="21"/>
    </location>
</feature>
<evidence type="ECO:0000256" key="2">
    <source>
        <dbReference type="ARBA" id="ARBA00022980"/>
    </source>
</evidence>
<dbReference type="PROSITE" id="PS00784">
    <property type="entry name" value="RIBOSOMAL_L34"/>
    <property type="match status" value="1"/>
</dbReference>
<dbReference type="HAMAP" id="MF_00391">
    <property type="entry name" value="Ribosomal_bL34"/>
    <property type="match status" value="1"/>
</dbReference>
<keyword evidence="2 5" id="KW-0689">Ribosomal protein</keyword>
<evidence type="ECO:0000256" key="1">
    <source>
        <dbReference type="ARBA" id="ARBA00010111"/>
    </source>
</evidence>
<accession>A0A366HF40</accession>
<dbReference type="Proteomes" id="UP000253426">
    <property type="component" value="Unassembled WGS sequence"/>
</dbReference>
<dbReference type="PANTHER" id="PTHR14503:SF4">
    <property type="entry name" value="LARGE RIBOSOMAL SUBUNIT PROTEIN BL34M"/>
    <property type="match status" value="1"/>
</dbReference>
<gene>
    <name evidence="5" type="primary">rpmH</name>
    <name evidence="7" type="ORF">DES53_10713</name>
</gene>
<protein>
    <recommendedName>
        <fullName evidence="4 5">Large ribosomal subunit protein bL34</fullName>
    </recommendedName>
</protein>
<dbReference type="OrthoDB" id="9804164at2"/>
<dbReference type="InterPro" id="IPR000271">
    <property type="entry name" value="Ribosomal_bL34"/>
</dbReference>
<proteinExistence type="inferred from homology"/>
<dbReference type="EMBL" id="QNRR01000007">
    <property type="protein sequence ID" value="RBP41184.1"/>
    <property type="molecule type" value="Genomic_DNA"/>
</dbReference>
<evidence type="ECO:0000256" key="6">
    <source>
        <dbReference type="SAM" id="MobiDB-lite"/>
    </source>
</evidence>
<comment type="caution">
    <text evidence="7">The sequence shown here is derived from an EMBL/GenBank/DDBJ whole genome shotgun (WGS) entry which is preliminary data.</text>
</comment>
<dbReference type="GO" id="GO:0005840">
    <property type="term" value="C:ribosome"/>
    <property type="evidence" value="ECO:0007669"/>
    <property type="project" value="UniProtKB-KW"/>
</dbReference>
<name>A0A366HF40_9BACT</name>
<evidence type="ECO:0000256" key="4">
    <source>
        <dbReference type="ARBA" id="ARBA00035177"/>
    </source>
</evidence>